<organism evidence="3 4">
    <name type="scientific">Pseudomonas asplenii</name>
    <dbReference type="NCBI Taxonomy" id="53407"/>
    <lineage>
        <taxon>Bacteria</taxon>
        <taxon>Pseudomonadati</taxon>
        <taxon>Pseudomonadota</taxon>
        <taxon>Gammaproteobacteria</taxon>
        <taxon>Pseudomonadales</taxon>
        <taxon>Pseudomonadaceae</taxon>
        <taxon>Pseudomonas</taxon>
    </lineage>
</organism>
<dbReference type="RefSeq" id="WP_054062960.1">
    <property type="nucleotide sequence ID" value="NZ_JSYZ01000009.1"/>
</dbReference>
<accession>A0A0M9GGY7</accession>
<comment type="caution">
    <text evidence="3">The sequence shown here is derived from an EMBL/GenBank/DDBJ whole genome shotgun (WGS) entry which is preliminary data.</text>
</comment>
<dbReference type="Proteomes" id="UP000037931">
    <property type="component" value="Unassembled WGS sequence"/>
</dbReference>
<dbReference type="PATRIC" id="fig|50340.43.peg.6126"/>
<evidence type="ECO:0000259" key="2">
    <source>
        <dbReference type="PROSITE" id="PS50206"/>
    </source>
</evidence>
<dbReference type="InterPro" id="IPR036873">
    <property type="entry name" value="Rhodanese-like_dom_sf"/>
</dbReference>
<evidence type="ECO:0000256" key="1">
    <source>
        <dbReference type="SAM" id="SignalP"/>
    </source>
</evidence>
<proteinExistence type="predicted"/>
<evidence type="ECO:0000313" key="3">
    <source>
        <dbReference type="EMBL" id="KPA90674.1"/>
    </source>
</evidence>
<feature type="signal peptide" evidence="1">
    <location>
        <begin position="1"/>
        <end position="22"/>
    </location>
</feature>
<protein>
    <submittedName>
        <fullName evidence="3">Rhodanese-like protein</fullName>
    </submittedName>
</protein>
<reference evidence="3 4" key="1">
    <citation type="journal article" date="2015" name="PLoS ONE">
        <title>Rice-Infecting Pseudomonas Genomes Are Highly Accessorized and Harbor Multiple Putative Virulence Mechanisms to Cause Sheath Brown Rot.</title>
        <authorList>
            <person name="Quibod I.L."/>
            <person name="Grande G."/>
            <person name="Oreiro E.G."/>
            <person name="Borja F.N."/>
            <person name="Dossa G.S."/>
            <person name="Mauleon R."/>
            <person name="Cruz C.V."/>
            <person name="Oliva R."/>
        </authorList>
    </citation>
    <scope>NUCLEOTIDE SEQUENCE [LARGE SCALE GENOMIC DNA]</scope>
    <source>
        <strain evidence="3 4">IRRI 6609</strain>
    </source>
</reference>
<gene>
    <name evidence="3" type="ORF">PF66_02736</name>
</gene>
<dbReference type="STRING" id="50340.PF66_02736"/>
<dbReference type="Pfam" id="PF00581">
    <property type="entry name" value="Rhodanese"/>
    <property type="match status" value="1"/>
</dbReference>
<dbReference type="OrthoDB" id="7014759at2"/>
<feature type="domain" description="Rhodanese" evidence="2">
    <location>
        <begin position="34"/>
        <end position="133"/>
    </location>
</feature>
<dbReference type="PROSITE" id="PS50206">
    <property type="entry name" value="RHODANESE_3"/>
    <property type="match status" value="1"/>
</dbReference>
<keyword evidence="4" id="KW-1185">Reference proteome</keyword>
<name>A0A0M9GGY7_9PSED</name>
<dbReference type="EMBL" id="JSYZ01000009">
    <property type="protein sequence ID" value="KPA90674.1"/>
    <property type="molecule type" value="Genomic_DNA"/>
</dbReference>
<evidence type="ECO:0000313" key="4">
    <source>
        <dbReference type="Proteomes" id="UP000037931"/>
    </source>
</evidence>
<dbReference type="SUPFAM" id="SSF52821">
    <property type="entry name" value="Rhodanese/Cell cycle control phosphatase"/>
    <property type="match status" value="1"/>
</dbReference>
<dbReference type="AlphaFoldDB" id="A0A0M9GGY7"/>
<dbReference type="Gene3D" id="3.40.250.10">
    <property type="entry name" value="Rhodanese-like domain"/>
    <property type="match status" value="1"/>
</dbReference>
<feature type="chain" id="PRO_5005836255" evidence="1">
    <location>
        <begin position="23"/>
        <end position="158"/>
    </location>
</feature>
<sequence length="158" mass="17207" precursor="true">MRHWIAAALTATALLGSFHAQAGIIDVNRAVDEIRDGALILDLRNNSDFAAGNIHNSLQVDLTLEDGTGISAEGLAYQLRLVVLDPNATVVIYSDTNQHALEAEDTLIRRGYFGIVNGGNYSELRDALFDHVEDTPTWVFDNDDDIADQSNPTTAPIE</sequence>
<keyword evidence="1" id="KW-0732">Signal</keyword>
<dbReference type="CDD" id="cd00158">
    <property type="entry name" value="RHOD"/>
    <property type="match status" value="1"/>
</dbReference>
<dbReference type="InterPro" id="IPR001763">
    <property type="entry name" value="Rhodanese-like_dom"/>
</dbReference>